<sequence>MEMNYNEAELHQIEEELHTEILPGTEVMADVGSHHFVKGGSHVLVPQPSDDPHDPLNWSKKWKGFCISAACSVSFTQGFGPLALAPMFPYYIEDFNSDLADVVRFTGIAILVLGFSNFIWVPISTSYGRRPAYIFSQIICLGSSIWRAKATTYSSFMGACVLNGIGAGPAETIQPAVIADIFFLHDRGFWNTLYWVFYMGSLMVGPIISGSMSLHVGWRNFWWFNTALIGASLLMVIFMFPETKWHRPHPEAMKQYPTEKSNTSSEKAQPDSQQEDAEKDLTTTLTQTQTNSNSNMPDLSAQATADRDPYLGKGTPSKKQWGIWHASEHPFRDILIDLYIPWKLFLFPIVEFTAFIVSWSCSCFLTINLTQSQNFSAPPYSLDSQTIGFFNFAILIGALIGLATAGPFSDWVSARATKKNNGIREPEMRLPAMIPYVVIMIIGNFIVAFGYEYKWPWEAIVIIGYTAAAADYIEKHQDDFVPIFLPWAAIVIISDTFVGIQVAALPAMATTYSVDSYKPVAGSLMVAVTVNKNLWGYGFAEFITPWTEEVGFVKPIMTNMCLMTLWCLCGIVYYYYGKTFRRWSKDDKVHRM</sequence>
<dbReference type="Proteomes" id="UP000268823">
    <property type="component" value="Unassembled WGS sequence"/>
</dbReference>
<name>A0A3M7EXT2_HORWE</name>
<feature type="transmembrane region" description="Helical" evidence="6">
    <location>
        <begin position="65"/>
        <end position="90"/>
    </location>
</feature>
<keyword evidence="2 6" id="KW-0812">Transmembrane</keyword>
<dbReference type="OrthoDB" id="5215911at2759"/>
<protein>
    <recommendedName>
        <fullName evidence="9">Major facilitator superfamily (MFS) profile domain-containing protein</fullName>
    </recommendedName>
</protein>
<evidence type="ECO:0000313" key="8">
    <source>
        <dbReference type="Proteomes" id="UP000268823"/>
    </source>
</evidence>
<dbReference type="AlphaFoldDB" id="A0A3M7EXT2"/>
<keyword evidence="3 6" id="KW-1133">Transmembrane helix</keyword>
<feature type="transmembrane region" description="Helical" evidence="6">
    <location>
        <begin position="485"/>
        <end position="509"/>
    </location>
</feature>
<dbReference type="InterPro" id="IPR011701">
    <property type="entry name" value="MFS"/>
</dbReference>
<organism evidence="7 8">
    <name type="scientific">Hortaea werneckii</name>
    <name type="common">Black yeast</name>
    <name type="synonym">Cladosporium werneckii</name>
    <dbReference type="NCBI Taxonomy" id="91943"/>
    <lineage>
        <taxon>Eukaryota</taxon>
        <taxon>Fungi</taxon>
        <taxon>Dikarya</taxon>
        <taxon>Ascomycota</taxon>
        <taxon>Pezizomycotina</taxon>
        <taxon>Dothideomycetes</taxon>
        <taxon>Dothideomycetidae</taxon>
        <taxon>Mycosphaerellales</taxon>
        <taxon>Teratosphaeriaceae</taxon>
        <taxon>Hortaea</taxon>
    </lineage>
</organism>
<evidence type="ECO:0000256" key="1">
    <source>
        <dbReference type="ARBA" id="ARBA00004141"/>
    </source>
</evidence>
<evidence type="ECO:0000256" key="6">
    <source>
        <dbReference type="SAM" id="Phobius"/>
    </source>
</evidence>
<accession>A0A3M7EXT2</accession>
<dbReference type="EMBL" id="QWIR01000256">
    <property type="protein sequence ID" value="RMY81465.1"/>
    <property type="molecule type" value="Genomic_DNA"/>
</dbReference>
<comment type="subcellular location">
    <subcellularLocation>
        <location evidence="1">Membrane</location>
        <topology evidence="1">Multi-pass membrane protein</topology>
    </subcellularLocation>
</comment>
<dbReference type="InterPro" id="IPR036259">
    <property type="entry name" value="MFS_trans_sf"/>
</dbReference>
<dbReference type="PANTHER" id="PTHR23502:SF149">
    <property type="entry name" value="TRANSPORTER, PUTATIVE-RELATED"/>
    <property type="match status" value="1"/>
</dbReference>
<feature type="transmembrane region" description="Helical" evidence="6">
    <location>
        <begin position="102"/>
        <end position="121"/>
    </location>
</feature>
<feature type="transmembrane region" description="Helical" evidence="6">
    <location>
        <begin position="193"/>
        <end position="215"/>
    </location>
</feature>
<evidence type="ECO:0000256" key="5">
    <source>
        <dbReference type="SAM" id="MobiDB-lite"/>
    </source>
</evidence>
<evidence type="ECO:0008006" key="9">
    <source>
        <dbReference type="Google" id="ProtNLM"/>
    </source>
</evidence>
<dbReference type="GO" id="GO:0005886">
    <property type="term" value="C:plasma membrane"/>
    <property type="evidence" value="ECO:0007669"/>
    <property type="project" value="TreeGrafter"/>
</dbReference>
<feature type="compositionally biased region" description="Polar residues" evidence="5">
    <location>
        <begin position="258"/>
        <end position="272"/>
    </location>
</feature>
<dbReference type="Gene3D" id="1.20.1250.20">
    <property type="entry name" value="MFS general substrate transporter like domains"/>
    <property type="match status" value="1"/>
</dbReference>
<keyword evidence="4 6" id="KW-0472">Membrane</keyword>
<evidence type="ECO:0000256" key="4">
    <source>
        <dbReference type="ARBA" id="ARBA00023136"/>
    </source>
</evidence>
<dbReference type="VEuPathDB" id="FungiDB:BTJ68_08006"/>
<dbReference type="SUPFAM" id="SSF103473">
    <property type="entry name" value="MFS general substrate transporter"/>
    <property type="match status" value="1"/>
</dbReference>
<evidence type="ECO:0000256" key="2">
    <source>
        <dbReference type="ARBA" id="ARBA00022692"/>
    </source>
</evidence>
<dbReference type="GO" id="GO:0022857">
    <property type="term" value="F:transmembrane transporter activity"/>
    <property type="evidence" value="ECO:0007669"/>
    <property type="project" value="InterPro"/>
</dbReference>
<evidence type="ECO:0000256" key="3">
    <source>
        <dbReference type="ARBA" id="ARBA00022989"/>
    </source>
</evidence>
<evidence type="ECO:0000313" key="7">
    <source>
        <dbReference type="EMBL" id="RMY81465.1"/>
    </source>
</evidence>
<comment type="caution">
    <text evidence="7">The sequence shown here is derived from an EMBL/GenBank/DDBJ whole genome shotgun (WGS) entry which is preliminary data.</text>
</comment>
<feature type="transmembrane region" description="Helical" evidence="6">
    <location>
        <begin position="387"/>
        <end position="409"/>
    </location>
</feature>
<feature type="transmembrane region" description="Helical" evidence="6">
    <location>
        <begin position="430"/>
        <end position="449"/>
    </location>
</feature>
<dbReference type="Pfam" id="PF07690">
    <property type="entry name" value="MFS_1"/>
    <property type="match status" value="1"/>
</dbReference>
<gene>
    <name evidence="7" type="ORF">D0861_08301</name>
</gene>
<feature type="region of interest" description="Disordered" evidence="5">
    <location>
        <begin position="254"/>
        <end position="279"/>
    </location>
</feature>
<feature type="transmembrane region" description="Helical" evidence="6">
    <location>
        <begin position="556"/>
        <end position="576"/>
    </location>
</feature>
<feature type="transmembrane region" description="Helical" evidence="6">
    <location>
        <begin position="344"/>
        <end position="367"/>
    </location>
</feature>
<dbReference type="PANTHER" id="PTHR23502">
    <property type="entry name" value="MAJOR FACILITATOR SUPERFAMILY"/>
    <property type="match status" value="1"/>
</dbReference>
<reference evidence="7 8" key="1">
    <citation type="journal article" date="2018" name="BMC Genomics">
        <title>Genomic evidence for intraspecific hybridization in a clonal and extremely halotolerant yeast.</title>
        <authorList>
            <person name="Gostincar C."/>
            <person name="Stajich J.E."/>
            <person name="Zupancic J."/>
            <person name="Zalar P."/>
            <person name="Gunde-Cimerman N."/>
        </authorList>
    </citation>
    <scope>NUCLEOTIDE SEQUENCE [LARGE SCALE GENOMIC DNA]</scope>
    <source>
        <strain evidence="7 8">EXF-2788</strain>
    </source>
</reference>
<proteinExistence type="predicted"/>
<feature type="transmembrane region" description="Helical" evidence="6">
    <location>
        <begin position="221"/>
        <end position="240"/>
    </location>
</feature>